<dbReference type="RefSeq" id="XP_067922753.1">
    <property type="nucleotide sequence ID" value="XM_068065271.1"/>
</dbReference>
<dbReference type="EMBL" id="MIGC01002443">
    <property type="protein sequence ID" value="PHJ21068.1"/>
    <property type="molecule type" value="Genomic_DNA"/>
</dbReference>
<gene>
    <name evidence="2" type="ORF">CSUI_005092</name>
</gene>
<protein>
    <submittedName>
        <fullName evidence="2">Uncharacterized protein</fullName>
    </submittedName>
</protein>
<dbReference type="GeneID" id="94428482"/>
<evidence type="ECO:0000313" key="2">
    <source>
        <dbReference type="EMBL" id="PHJ21068.1"/>
    </source>
</evidence>
<feature type="compositionally biased region" description="Low complexity" evidence="1">
    <location>
        <begin position="24"/>
        <end position="35"/>
    </location>
</feature>
<feature type="compositionally biased region" description="Basic and acidic residues" evidence="1">
    <location>
        <begin position="64"/>
        <end position="78"/>
    </location>
</feature>
<proteinExistence type="predicted"/>
<accession>A0A2C6KYA1</accession>
<dbReference type="Proteomes" id="UP000221165">
    <property type="component" value="Unassembled WGS sequence"/>
</dbReference>
<organism evidence="2 3">
    <name type="scientific">Cystoisospora suis</name>
    <dbReference type="NCBI Taxonomy" id="483139"/>
    <lineage>
        <taxon>Eukaryota</taxon>
        <taxon>Sar</taxon>
        <taxon>Alveolata</taxon>
        <taxon>Apicomplexa</taxon>
        <taxon>Conoidasida</taxon>
        <taxon>Coccidia</taxon>
        <taxon>Eucoccidiorida</taxon>
        <taxon>Eimeriorina</taxon>
        <taxon>Sarcocystidae</taxon>
        <taxon>Cystoisospora</taxon>
    </lineage>
</organism>
<evidence type="ECO:0000256" key="1">
    <source>
        <dbReference type="SAM" id="MobiDB-lite"/>
    </source>
</evidence>
<reference evidence="2 3" key="1">
    <citation type="journal article" date="2017" name="Int. J. Parasitol.">
        <title>The genome of the protozoan parasite Cystoisospora suis and a reverse vaccinology approach to identify vaccine candidates.</title>
        <authorList>
            <person name="Palmieri N."/>
            <person name="Shrestha A."/>
            <person name="Ruttkowski B."/>
            <person name="Beck T."/>
            <person name="Vogl C."/>
            <person name="Tomley F."/>
            <person name="Blake D.P."/>
            <person name="Joachim A."/>
        </authorList>
    </citation>
    <scope>NUCLEOTIDE SEQUENCE [LARGE SCALE GENOMIC DNA]</scope>
    <source>
        <strain evidence="2 3">Wien I</strain>
    </source>
</reference>
<sequence>MFLLPAERAATTVLARYSIRFHTAAGSASSRRGTSTGIGGSTMPCRHKKSPMKSSGTANASARLFEHTDGEAQQRTPE</sequence>
<dbReference type="AlphaFoldDB" id="A0A2C6KYA1"/>
<feature type="region of interest" description="Disordered" evidence="1">
    <location>
        <begin position="24"/>
        <end position="78"/>
    </location>
</feature>
<evidence type="ECO:0000313" key="3">
    <source>
        <dbReference type="Proteomes" id="UP000221165"/>
    </source>
</evidence>
<dbReference type="VEuPathDB" id="ToxoDB:CSUI_005092"/>
<name>A0A2C6KYA1_9APIC</name>
<comment type="caution">
    <text evidence="2">The sequence shown here is derived from an EMBL/GenBank/DDBJ whole genome shotgun (WGS) entry which is preliminary data.</text>
</comment>
<keyword evidence="3" id="KW-1185">Reference proteome</keyword>